<dbReference type="Proteomes" id="UP000050424">
    <property type="component" value="Unassembled WGS sequence"/>
</dbReference>
<name>A0A0P7BQA3_9HYPO</name>
<dbReference type="EMBL" id="LKCW01000002">
    <property type="protein sequence ID" value="KPM46253.1"/>
    <property type="molecule type" value="Genomic_DNA"/>
</dbReference>
<sequence length="159" mass="17968">MPPETPTTEVASASTQDMRLWISEYLRAQSKKRGQKPTFEEVKQKRMVVDEELAKAKEVLDEAIKILNSHAVKARVINSAFSYYKEVVNARAKAGDEDAGPSSLEGIEEQPQSQENIQFEGYLHDSELGIEKLSLDDVETKNKQKNVVGYADSDKWETY</sequence>
<keyword evidence="3" id="KW-1185">Reference proteome</keyword>
<reference evidence="2 3" key="1">
    <citation type="submission" date="2015-09" db="EMBL/GenBank/DDBJ databases">
        <title>Draft genome of a European isolate of the apple canker pathogen Neonectria ditissima.</title>
        <authorList>
            <person name="Gomez-Cortecero A."/>
            <person name="Harrison R.J."/>
            <person name="Armitage A.D."/>
        </authorList>
    </citation>
    <scope>NUCLEOTIDE SEQUENCE [LARGE SCALE GENOMIC DNA]</scope>
    <source>
        <strain evidence="2 3">R09/05</strain>
    </source>
</reference>
<gene>
    <name evidence="2" type="ORF">AK830_g269</name>
</gene>
<dbReference type="AlphaFoldDB" id="A0A0P7BQA3"/>
<evidence type="ECO:0000256" key="1">
    <source>
        <dbReference type="SAM" id="MobiDB-lite"/>
    </source>
</evidence>
<proteinExistence type="predicted"/>
<organism evidence="2 3">
    <name type="scientific">Neonectria ditissima</name>
    <dbReference type="NCBI Taxonomy" id="78410"/>
    <lineage>
        <taxon>Eukaryota</taxon>
        <taxon>Fungi</taxon>
        <taxon>Dikarya</taxon>
        <taxon>Ascomycota</taxon>
        <taxon>Pezizomycotina</taxon>
        <taxon>Sordariomycetes</taxon>
        <taxon>Hypocreomycetidae</taxon>
        <taxon>Hypocreales</taxon>
        <taxon>Nectriaceae</taxon>
        <taxon>Neonectria</taxon>
    </lineage>
</organism>
<feature type="region of interest" description="Disordered" evidence="1">
    <location>
        <begin position="92"/>
        <end position="118"/>
    </location>
</feature>
<accession>A0A0P7BQA3</accession>
<protein>
    <submittedName>
        <fullName evidence="2">Uncharacterized protein</fullName>
    </submittedName>
</protein>
<evidence type="ECO:0000313" key="2">
    <source>
        <dbReference type="EMBL" id="KPM46253.1"/>
    </source>
</evidence>
<comment type="caution">
    <text evidence="2">The sequence shown here is derived from an EMBL/GenBank/DDBJ whole genome shotgun (WGS) entry which is preliminary data.</text>
</comment>
<evidence type="ECO:0000313" key="3">
    <source>
        <dbReference type="Proteomes" id="UP000050424"/>
    </source>
</evidence>